<dbReference type="Pfam" id="PF09084">
    <property type="entry name" value="NMT1"/>
    <property type="match status" value="1"/>
</dbReference>
<evidence type="ECO:0000256" key="1">
    <source>
        <dbReference type="ARBA" id="ARBA00003469"/>
    </source>
</evidence>
<proteinExistence type="inferred from homology"/>
<dbReference type="EMBL" id="LORN02000006">
    <property type="protein sequence ID" value="PNN29935.1"/>
    <property type="molecule type" value="Genomic_DNA"/>
</dbReference>
<accession>A0A2K0AY38</accession>
<comment type="similarity">
    <text evidence="3">Belongs to the NMT1/THI5 family.</text>
</comment>
<dbReference type="Gene3D" id="3.40.190.10">
    <property type="entry name" value="Periplasmic binding protein-like II"/>
    <property type="match status" value="2"/>
</dbReference>
<evidence type="ECO:0000256" key="6">
    <source>
        <dbReference type="ARBA" id="ARBA00022723"/>
    </source>
</evidence>
<evidence type="ECO:0000256" key="8">
    <source>
        <dbReference type="ARBA" id="ARBA00022977"/>
    </source>
</evidence>
<keyword evidence="9" id="KW-0408">Iron</keyword>
<gene>
    <name evidence="13" type="ORF">AL503_001190</name>
</gene>
<sequence>MEKLIVGLEWFLNPDHLPLILGIEKGWFKEEALEIEMIEPEKHFDALEEIENNSMDIAITEPIHLVEDKATNQNVVGFARYLHTNGGVMYNKDKGIKTPKDLVGKRLQYPGAPGLGGIAIAKTMIEADGVTYKEGDITPVNNSFYHTDALLNDKADAATLIFENFEILEAKSKGLNVDYFALKDYNVPDFCQLIFITTPNKLKADKEKINKFLKVIKKAIQYINTHLEEAVDVYATYTQTDISNQLNKDTIIATTKCFTNDLSMSPEFYDDLQLWLKENGKIETTIAANEYFNNHLLFNRTSK</sequence>
<dbReference type="GO" id="GO:0046872">
    <property type="term" value="F:metal ion binding"/>
    <property type="evidence" value="ECO:0007669"/>
    <property type="project" value="UniProtKB-KW"/>
</dbReference>
<dbReference type="PANTHER" id="PTHR31528">
    <property type="entry name" value="4-AMINO-5-HYDROXYMETHYL-2-METHYLPYRIMIDINE PHOSPHATE SYNTHASE THI11-RELATED"/>
    <property type="match status" value="1"/>
</dbReference>
<evidence type="ECO:0000313" key="13">
    <source>
        <dbReference type="EMBL" id="PNN29935.1"/>
    </source>
</evidence>
<keyword evidence="5" id="KW-0808">Transferase</keyword>
<dbReference type="RefSeq" id="WP_053026919.1">
    <property type="nucleotide sequence ID" value="NZ_CAJCGD010000009.1"/>
</dbReference>
<dbReference type="GO" id="GO:0016740">
    <property type="term" value="F:transferase activity"/>
    <property type="evidence" value="ECO:0007669"/>
    <property type="project" value="UniProtKB-KW"/>
</dbReference>
<reference evidence="13 14" key="1">
    <citation type="submission" date="2017-12" db="EMBL/GenBank/DDBJ databases">
        <title>FDA dAtabase for Regulatory Grade micrObial Sequences (FDA-ARGOS): Supporting development and validation of Infectious Disease Dx tests.</title>
        <authorList>
            <person name="Hoffmann M."/>
            <person name="Allard M."/>
            <person name="Evans P."/>
            <person name="Brown E."/>
            <person name="Tallon L."/>
            <person name="Sadzewicz L."/>
            <person name="Sengamalay N."/>
            <person name="Ott S."/>
            <person name="Godinez A."/>
            <person name="Nagaraj S."/>
            <person name="Vavikolanu K."/>
            <person name="Aluvathingal J."/>
            <person name="Nadendla S."/>
            <person name="Sichtig H."/>
        </authorList>
    </citation>
    <scope>NUCLEOTIDE SEQUENCE [LARGE SCALE GENOMIC DNA]</scope>
    <source>
        <strain evidence="13 14">FDAARGOS_148</strain>
    </source>
</reference>
<keyword evidence="7" id="KW-0663">Pyridoxal phosphate</keyword>
<evidence type="ECO:0000256" key="3">
    <source>
        <dbReference type="ARBA" id="ARBA00009406"/>
    </source>
</evidence>
<dbReference type="PANTHER" id="PTHR31528:SF1">
    <property type="entry name" value="4-AMINO-5-HYDROXYMETHYL-2-METHYLPYRIMIDINE PHOSPHATE SYNTHASE THI11-RELATED"/>
    <property type="match status" value="1"/>
</dbReference>
<comment type="caution">
    <text evidence="13">The sequence shown here is derived from an EMBL/GenBank/DDBJ whole genome shotgun (WGS) entry which is preliminary data.</text>
</comment>
<evidence type="ECO:0000259" key="12">
    <source>
        <dbReference type="Pfam" id="PF09084"/>
    </source>
</evidence>
<evidence type="ECO:0000256" key="10">
    <source>
        <dbReference type="ARBA" id="ARBA00033171"/>
    </source>
</evidence>
<comment type="subunit">
    <text evidence="4">Homodimer.</text>
</comment>
<dbReference type="InterPro" id="IPR027939">
    <property type="entry name" value="NMT1/THI5"/>
</dbReference>
<comment type="catalytic activity">
    <reaction evidence="11">
        <text>N(6)-(pyridoxal phosphate)-L-lysyl-[4-amino-5-hydroxymethyl-2-methylpyrimidine phosphate synthase] + L-histidyl-[4-amino-5-hydroxymethyl-2-methylpyrimidine phosphate synthase] + 2 Fe(3+) + 4 H2O = L-lysyl-[4-amino-5-hydroxymethyl-2-methylpyrimidine phosphate synthase] + (2S)-2-amino-5-hydroxy-4-oxopentanoyl-[4-amino-5-hydroxymethyl-2-methylpyrimidine phosphate synthase] + 4-amino-2-methyl-5-(phosphooxymethyl)pyrimidine + 3-oxopropanoate + 2 Fe(2+) + 2 H(+)</text>
        <dbReference type="Rhea" id="RHEA:65756"/>
        <dbReference type="Rhea" id="RHEA-COMP:16892"/>
        <dbReference type="Rhea" id="RHEA-COMP:16893"/>
        <dbReference type="Rhea" id="RHEA-COMP:16894"/>
        <dbReference type="Rhea" id="RHEA-COMP:16895"/>
        <dbReference type="ChEBI" id="CHEBI:15377"/>
        <dbReference type="ChEBI" id="CHEBI:15378"/>
        <dbReference type="ChEBI" id="CHEBI:29033"/>
        <dbReference type="ChEBI" id="CHEBI:29034"/>
        <dbReference type="ChEBI" id="CHEBI:29969"/>
        <dbReference type="ChEBI" id="CHEBI:29979"/>
        <dbReference type="ChEBI" id="CHEBI:33190"/>
        <dbReference type="ChEBI" id="CHEBI:58354"/>
        <dbReference type="ChEBI" id="CHEBI:143915"/>
        <dbReference type="ChEBI" id="CHEBI:157692"/>
    </reaction>
    <physiologicalReaction direction="left-to-right" evidence="11">
        <dbReference type="Rhea" id="RHEA:65757"/>
    </physiologicalReaction>
</comment>
<feature type="domain" description="SsuA/THI5-like" evidence="12">
    <location>
        <begin position="13"/>
        <end position="230"/>
    </location>
</feature>
<evidence type="ECO:0000313" key="14">
    <source>
        <dbReference type="Proteomes" id="UP000053523"/>
    </source>
</evidence>
<dbReference type="InterPro" id="IPR015168">
    <property type="entry name" value="SsuA/THI5"/>
</dbReference>
<comment type="pathway">
    <text evidence="2">Cofactor biosynthesis; thiamine diphosphate biosynthesis.</text>
</comment>
<evidence type="ECO:0000256" key="2">
    <source>
        <dbReference type="ARBA" id="ARBA00004948"/>
    </source>
</evidence>
<dbReference type="AlphaFoldDB" id="A0A2K0AY38"/>
<evidence type="ECO:0000256" key="9">
    <source>
        <dbReference type="ARBA" id="ARBA00023004"/>
    </source>
</evidence>
<evidence type="ECO:0000256" key="11">
    <source>
        <dbReference type="ARBA" id="ARBA00048179"/>
    </source>
</evidence>
<name>A0A2K0AY38_STAHA</name>
<evidence type="ECO:0000256" key="5">
    <source>
        <dbReference type="ARBA" id="ARBA00022679"/>
    </source>
</evidence>
<dbReference type="Proteomes" id="UP000053523">
    <property type="component" value="Unassembled WGS sequence"/>
</dbReference>
<evidence type="ECO:0000256" key="7">
    <source>
        <dbReference type="ARBA" id="ARBA00022898"/>
    </source>
</evidence>
<dbReference type="GO" id="GO:0009228">
    <property type="term" value="P:thiamine biosynthetic process"/>
    <property type="evidence" value="ECO:0007669"/>
    <property type="project" value="UniProtKB-KW"/>
</dbReference>
<dbReference type="SUPFAM" id="SSF53850">
    <property type="entry name" value="Periplasmic binding protein-like II"/>
    <property type="match status" value="1"/>
</dbReference>
<comment type="function">
    <text evidence="1">Responsible for the formation of the pyrimidine heterocycle in the thiamine biosynthesis pathway. Catalyzes the formation of hydroxymethylpyrimidine phosphate (HMP-P) from histidine and pyridoxal phosphate (PLP). The protein uses PLP and the active site histidine to form HMP-P, generating an inactive enzyme. The enzyme can only undergo a single turnover, which suggests it is a suicide enzyme.</text>
</comment>
<protein>
    <recommendedName>
        <fullName evidence="10">Thiamine pyrimidine synthase</fullName>
    </recommendedName>
</protein>
<keyword evidence="6" id="KW-0479">Metal-binding</keyword>
<keyword evidence="8" id="KW-0784">Thiamine biosynthesis</keyword>
<organism evidence="13 14">
    <name type="scientific">Staphylococcus haemolyticus</name>
    <dbReference type="NCBI Taxonomy" id="1283"/>
    <lineage>
        <taxon>Bacteria</taxon>
        <taxon>Bacillati</taxon>
        <taxon>Bacillota</taxon>
        <taxon>Bacilli</taxon>
        <taxon>Bacillales</taxon>
        <taxon>Staphylococcaceae</taxon>
        <taxon>Staphylococcus</taxon>
    </lineage>
</organism>
<evidence type="ECO:0000256" key="4">
    <source>
        <dbReference type="ARBA" id="ARBA00011738"/>
    </source>
</evidence>